<evidence type="ECO:0000256" key="6">
    <source>
        <dbReference type="SAM" id="Phobius"/>
    </source>
</evidence>
<dbReference type="OrthoDB" id="4822895at2"/>
<dbReference type="InterPro" id="IPR050189">
    <property type="entry name" value="MFS_Efflux_Transporters"/>
</dbReference>
<feature type="transmembrane region" description="Helical" evidence="6">
    <location>
        <begin position="86"/>
        <end position="104"/>
    </location>
</feature>
<organism evidence="9 10">
    <name type="scientific">Candidatus Dactylopiibacterium carminicum</name>
    <dbReference type="NCBI Taxonomy" id="857335"/>
    <lineage>
        <taxon>Bacteria</taxon>
        <taxon>Pseudomonadati</taxon>
        <taxon>Pseudomonadota</taxon>
        <taxon>Betaproteobacteria</taxon>
        <taxon>Rhodocyclales</taxon>
        <taxon>Rhodocyclaceae</taxon>
        <taxon>Candidatus Dactylopiibacterium</taxon>
    </lineage>
</organism>
<name>A0A272EVD3_9RHOO</name>
<feature type="transmembrane region" description="Helical" evidence="6">
    <location>
        <begin position="357"/>
        <end position="389"/>
    </location>
</feature>
<feature type="transmembrane region" description="Helical" evidence="6">
    <location>
        <begin position="227"/>
        <end position="248"/>
    </location>
</feature>
<dbReference type="SUPFAM" id="SSF103473">
    <property type="entry name" value="MFS general substrate transporter"/>
    <property type="match status" value="1"/>
</dbReference>
<dbReference type="Pfam" id="PF07690">
    <property type="entry name" value="MFS_1"/>
    <property type="match status" value="1"/>
</dbReference>
<feature type="domain" description="Major facilitator superfamily (MFS) profile" evidence="7">
    <location>
        <begin position="20"/>
        <end position="401"/>
    </location>
</feature>
<evidence type="ECO:0000259" key="7">
    <source>
        <dbReference type="PROSITE" id="PS50850"/>
    </source>
</evidence>
<feature type="transmembrane region" description="Helical" evidence="6">
    <location>
        <begin position="176"/>
        <end position="195"/>
    </location>
</feature>
<sequence>MTLCELVTISAMSLSRNQIQVIALIAVSILANVTMGGGRVTASLFMLEHTGSKAMAGIAYSGYSLLPALLSLLMGRWIDRVGTRRVMHTAQLIMLGGLVLAAALPWAPTVLMSAVVCGFGFASFMLAANVAVSLMPVKHEGERVGMLGWLAMGGSVSSVSAPAMSGFVLDHWDFSAAYGVLAVCVLASLVLARFVPLPGGNRPPREEKAKGESVVRMVFSDPGLLRIYLLAMVVSMAYDGFAFMTPVLGHERGFSATTIGMILSAFAMGTFAVRALMPWLSRRFNEWRMMTMAFGLTATVFLLLPFASHGAIHAVLGFCFGLAGGVGQPNILSLVYRAMPPSKAGEGEGLRSMMGNAIGLTAPSAYGAIAALFGAVPVFVIIGSVAGIASWQADRGFRRDAALRQRSE</sequence>
<keyword evidence="5 6" id="KW-0472">Membrane</keyword>
<keyword evidence="4 6" id="KW-1133">Transmembrane helix</keyword>
<evidence type="ECO:0000256" key="5">
    <source>
        <dbReference type="ARBA" id="ARBA00023136"/>
    </source>
</evidence>
<dbReference type="PANTHER" id="PTHR43124:SF3">
    <property type="entry name" value="CHLORAMPHENICOL EFFLUX PUMP RV0191"/>
    <property type="match status" value="1"/>
</dbReference>
<dbReference type="Proteomes" id="UP000623509">
    <property type="component" value="Unassembled WGS sequence"/>
</dbReference>
<evidence type="ECO:0000256" key="1">
    <source>
        <dbReference type="ARBA" id="ARBA00004651"/>
    </source>
</evidence>
<proteinExistence type="predicted"/>
<accession>A0A272EVD3</accession>
<dbReference type="InterPro" id="IPR020846">
    <property type="entry name" value="MFS_dom"/>
</dbReference>
<evidence type="ECO:0000256" key="3">
    <source>
        <dbReference type="ARBA" id="ARBA00022692"/>
    </source>
</evidence>
<evidence type="ECO:0000313" key="8">
    <source>
        <dbReference type="EMBL" id="KAF7600106.1"/>
    </source>
</evidence>
<reference evidence="9 10" key="2">
    <citation type="submission" date="2017-07" db="EMBL/GenBank/DDBJ databases">
        <title>Candidatus Dactylopiibacterium carminicum, a nitrogen-fixing symbiont of the cochineal insect Dactylopius coccus and Dactylopius opuntiae (Hemiptera: Coccoidea: Dactylopiidae).</title>
        <authorList>
            <person name="Vera A."/>
        </authorList>
    </citation>
    <scope>NUCLEOTIDE SEQUENCE [LARGE SCALE GENOMIC DNA]</scope>
    <source>
        <strain evidence="9 10">NFDCM</strain>
    </source>
</reference>
<dbReference type="Proteomes" id="UP000216107">
    <property type="component" value="Unassembled WGS sequence"/>
</dbReference>
<dbReference type="GO" id="GO:0005886">
    <property type="term" value="C:plasma membrane"/>
    <property type="evidence" value="ECO:0007669"/>
    <property type="project" value="UniProtKB-SubCell"/>
</dbReference>
<gene>
    <name evidence="8" type="ORF">BGI27_04220</name>
    <name evidence="9" type="ORF">CGU29_05335</name>
</gene>
<keyword evidence="11" id="KW-1185">Reference proteome</keyword>
<feature type="transmembrane region" description="Helical" evidence="6">
    <location>
        <begin position="254"/>
        <end position="277"/>
    </location>
</feature>
<dbReference type="PANTHER" id="PTHR43124">
    <property type="entry name" value="PURINE EFFLUX PUMP PBUE"/>
    <property type="match status" value="1"/>
</dbReference>
<feature type="transmembrane region" description="Helical" evidence="6">
    <location>
        <begin position="289"/>
        <end position="308"/>
    </location>
</feature>
<feature type="transmembrane region" description="Helical" evidence="6">
    <location>
        <begin position="54"/>
        <end position="74"/>
    </location>
</feature>
<dbReference type="AlphaFoldDB" id="A0A272EVD3"/>
<evidence type="ECO:0000313" key="9">
    <source>
        <dbReference type="EMBL" id="PAS94064.1"/>
    </source>
</evidence>
<comment type="subcellular location">
    <subcellularLocation>
        <location evidence="1">Cell membrane</location>
        <topology evidence="1">Multi-pass membrane protein</topology>
    </subcellularLocation>
</comment>
<protein>
    <submittedName>
        <fullName evidence="8">MFS transporter</fullName>
    </submittedName>
</protein>
<dbReference type="EMBL" id="MDUX01000009">
    <property type="protein sequence ID" value="KAF7600106.1"/>
    <property type="molecule type" value="Genomic_DNA"/>
</dbReference>
<dbReference type="PROSITE" id="PS50850">
    <property type="entry name" value="MFS"/>
    <property type="match status" value="1"/>
</dbReference>
<keyword evidence="2" id="KW-1003">Cell membrane</keyword>
<evidence type="ECO:0000256" key="4">
    <source>
        <dbReference type="ARBA" id="ARBA00022989"/>
    </source>
</evidence>
<evidence type="ECO:0000313" key="10">
    <source>
        <dbReference type="Proteomes" id="UP000216107"/>
    </source>
</evidence>
<feature type="transmembrane region" description="Helical" evidence="6">
    <location>
        <begin position="21"/>
        <end position="42"/>
    </location>
</feature>
<feature type="transmembrane region" description="Helical" evidence="6">
    <location>
        <begin position="110"/>
        <end position="132"/>
    </location>
</feature>
<evidence type="ECO:0000256" key="2">
    <source>
        <dbReference type="ARBA" id="ARBA00022475"/>
    </source>
</evidence>
<reference evidence="8 11" key="1">
    <citation type="submission" date="2016-08" db="EMBL/GenBank/DDBJ databases">
        <title>Candidatus Dactylopiibacterium carminicum genome sequence.</title>
        <authorList>
            <person name="Ramirez-Puebla S.T."/>
            <person name="Ormeno-Orrillo E."/>
            <person name="Vera-Ponce De Leon A."/>
            <person name="Luis L."/>
            <person name="Sanchez-Flores A."/>
            <person name="Monica R."/>
            <person name="Martinez-Romero E."/>
        </authorList>
    </citation>
    <scope>NUCLEOTIDE SEQUENCE [LARGE SCALE GENOMIC DNA]</scope>
    <source>
        <strain evidence="8">END1</strain>
    </source>
</reference>
<dbReference type="InterPro" id="IPR011701">
    <property type="entry name" value="MFS"/>
</dbReference>
<evidence type="ECO:0000313" key="11">
    <source>
        <dbReference type="Proteomes" id="UP000623509"/>
    </source>
</evidence>
<keyword evidence="3 6" id="KW-0812">Transmembrane</keyword>
<dbReference type="EMBL" id="NMRN01000010">
    <property type="protein sequence ID" value="PAS94064.1"/>
    <property type="molecule type" value="Genomic_DNA"/>
</dbReference>
<dbReference type="GO" id="GO:0022857">
    <property type="term" value="F:transmembrane transporter activity"/>
    <property type="evidence" value="ECO:0007669"/>
    <property type="project" value="InterPro"/>
</dbReference>
<feature type="transmembrane region" description="Helical" evidence="6">
    <location>
        <begin position="144"/>
        <end position="164"/>
    </location>
</feature>
<comment type="caution">
    <text evidence="9">The sequence shown here is derived from an EMBL/GenBank/DDBJ whole genome shotgun (WGS) entry which is preliminary data.</text>
</comment>
<dbReference type="Gene3D" id="1.20.1250.20">
    <property type="entry name" value="MFS general substrate transporter like domains"/>
    <property type="match status" value="1"/>
</dbReference>
<dbReference type="InterPro" id="IPR036259">
    <property type="entry name" value="MFS_trans_sf"/>
</dbReference>